<dbReference type="PROSITE" id="PS00211">
    <property type="entry name" value="ABC_TRANSPORTER_1"/>
    <property type="match status" value="1"/>
</dbReference>
<evidence type="ECO:0000256" key="8">
    <source>
        <dbReference type="ARBA" id="ARBA00023136"/>
    </source>
</evidence>
<evidence type="ECO:0000313" key="12">
    <source>
        <dbReference type="Proteomes" id="UP000011885"/>
    </source>
</evidence>
<dbReference type="NCBIfam" id="TIGR00972">
    <property type="entry name" value="3a0107s01c2"/>
    <property type="match status" value="1"/>
</dbReference>
<dbReference type="SUPFAM" id="SSF52540">
    <property type="entry name" value="P-loop containing nucleoside triphosphate hydrolases"/>
    <property type="match status" value="1"/>
</dbReference>
<dbReference type="PANTHER" id="PTHR43423:SF12">
    <property type="entry name" value="IRON EXPORT ATP-BINDING PROTEIN FETA-RELATED"/>
    <property type="match status" value="1"/>
</dbReference>
<accession>M5UAQ8</accession>
<dbReference type="CDD" id="cd03260">
    <property type="entry name" value="ABC_PstB_phosphate_transporter"/>
    <property type="match status" value="1"/>
</dbReference>
<evidence type="ECO:0000256" key="6">
    <source>
        <dbReference type="ARBA" id="ARBA00022840"/>
    </source>
</evidence>
<dbReference type="InterPro" id="IPR003439">
    <property type="entry name" value="ABC_transporter-like_ATP-bd"/>
</dbReference>
<dbReference type="Pfam" id="PF00005">
    <property type="entry name" value="ABC_tran"/>
    <property type="match status" value="1"/>
</dbReference>
<keyword evidence="2" id="KW-1003">Cell membrane</keyword>
<keyword evidence="7" id="KW-1278">Translocase</keyword>
<keyword evidence="5" id="KW-0547">Nucleotide-binding</keyword>
<evidence type="ECO:0000259" key="10">
    <source>
        <dbReference type="PROSITE" id="PS50893"/>
    </source>
</evidence>
<dbReference type="InterPro" id="IPR027417">
    <property type="entry name" value="P-loop_NTPase"/>
</dbReference>
<evidence type="ECO:0000256" key="7">
    <source>
        <dbReference type="ARBA" id="ARBA00022967"/>
    </source>
</evidence>
<evidence type="ECO:0000256" key="2">
    <source>
        <dbReference type="ARBA" id="ARBA00022475"/>
    </source>
</evidence>
<sequence length="313" mass="34834">MPRAQPQKHPFTDTTMQNETMKEPNAQDSSAVATNGQTQLRRLERIAAGEHLPSEIHPEIMDESAILEIKDFCLWYGAKQALFDVSMRIPAGKVTALIGPSGCGKSTLLRSVNRMNDLIDGVRTDGDMQLYDQSILAPDVDVIELRKMMGMVFQKPNPFPMSIFENVVYPLRIDGENNRAVLEEVCERSLRGAALWGEVKDRLHESGLSLSGGQQQRLCIARAIASEPEVLLLDEPCSALDPVSSGKVEDLISELAGQYTVLVVTHNMQQAARVSDYTAFMYLGHLIEYGKTEVIFSEPRLRETEDYTTGRFG</sequence>
<keyword evidence="3" id="KW-0997">Cell inner membrane</keyword>
<feature type="domain" description="ABC transporter" evidence="10">
    <location>
        <begin position="67"/>
        <end position="308"/>
    </location>
</feature>
<evidence type="ECO:0000256" key="1">
    <source>
        <dbReference type="ARBA" id="ARBA00022448"/>
    </source>
</evidence>
<dbReference type="GO" id="GO:0016887">
    <property type="term" value="F:ATP hydrolysis activity"/>
    <property type="evidence" value="ECO:0007669"/>
    <property type="project" value="InterPro"/>
</dbReference>
<dbReference type="GO" id="GO:0005315">
    <property type="term" value="F:phosphate transmembrane transporter activity"/>
    <property type="evidence" value="ECO:0007669"/>
    <property type="project" value="InterPro"/>
</dbReference>
<dbReference type="AlphaFoldDB" id="M5UAQ8"/>
<dbReference type="PROSITE" id="PS50893">
    <property type="entry name" value="ABC_TRANSPORTER_2"/>
    <property type="match status" value="1"/>
</dbReference>
<evidence type="ECO:0000313" key="11">
    <source>
        <dbReference type="EMBL" id="EMI53083.1"/>
    </source>
</evidence>
<keyword evidence="12" id="KW-1185">Reference proteome</keyword>
<dbReference type="InterPro" id="IPR003593">
    <property type="entry name" value="AAA+_ATPase"/>
</dbReference>
<evidence type="ECO:0000256" key="5">
    <source>
        <dbReference type="ARBA" id="ARBA00022741"/>
    </source>
</evidence>
<dbReference type="GO" id="GO:0005524">
    <property type="term" value="F:ATP binding"/>
    <property type="evidence" value="ECO:0007669"/>
    <property type="project" value="UniProtKB-KW"/>
</dbReference>
<dbReference type="InterPro" id="IPR005670">
    <property type="entry name" value="PstB-like"/>
</dbReference>
<reference evidence="11 12" key="1">
    <citation type="journal article" date="2013" name="Mar. Genomics">
        <title>Expression of sulfatases in Rhodopirellula baltica and the diversity of sulfatases in the genus Rhodopirellula.</title>
        <authorList>
            <person name="Wegner C.E."/>
            <person name="Richter-Heitmann T."/>
            <person name="Klindworth A."/>
            <person name="Klockow C."/>
            <person name="Richter M."/>
            <person name="Achstetter T."/>
            <person name="Glockner F.O."/>
            <person name="Harder J."/>
        </authorList>
    </citation>
    <scope>NUCLEOTIDE SEQUENCE [LARGE SCALE GENOMIC DNA]</scope>
    <source>
        <strain evidence="11 12">SM41</strain>
    </source>
</reference>
<keyword evidence="6" id="KW-0067">ATP-binding</keyword>
<evidence type="ECO:0000256" key="3">
    <source>
        <dbReference type="ARBA" id="ARBA00022519"/>
    </source>
</evidence>
<dbReference type="Proteomes" id="UP000011885">
    <property type="component" value="Unassembled WGS sequence"/>
</dbReference>
<dbReference type="PATRIC" id="fig|1263870.3.peg.5822"/>
<gene>
    <name evidence="11" type="ORF">RSSM_05494</name>
</gene>
<evidence type="ECO:0000256" key="9">
    <source>
        <dbReference type="SAM" id="MobiDB-lite"/>
    </source>
</evidence>
<evidence type="ECO:0000256" key="4">
    <source>
        <dbReference type="ARBA" id="ARBA00022592"/>
    </source>
</evidence>
<dbReference type="Gene3D" id="3.40.50.300">
    <property type="entry name" value="P-loop containing nucleotide triphosphate hydrolases"/>
    <property type="match status" value="1"/>
</dbReference>
<keyword evidence="8" id="KW-0472">Membrane</keyword>
<feature type="region of interest" description="Disordered" evidence="9">
    <location>
        <begin position="1"/>
        <end position="35"/>
    </location>
</feature>
<dbReference type="GO" id="GO:0035435">
    <property type="term" value="P:phosphate ion transmembrane transport"/>
    <property type="evidence" value="ECO:0007669"/>
    <property type="project" value="InterPro"/>
</dbReference>
<name>M5UAQ8_9BACT</name>
<comment type="caution">
    <text evidence="11">The sequence shown here is derived from an EMBL/GenBank/DDBJ whole genome shotgun (WGS) entry which is preliminary data.</text>
</comment>
<dbReference type="PANTHER" id="PTHR43423">
    <property type="entry name" value="ABC TRANSPORTER I FAMILY MEMBER 17"/>
    <property type="match status" value="1"/>
</dbReference>
<keyword evidence="4" id="KW-0592">Phosphate transport</keyword>
<proteinExistence type="predicted"/>
<dbReference type="SMART" id="SM00382">
    <property type="entry name" value="AAA"/>
    <property type="match status" value="1"/>
</dbReference>
<dbReference type="GO" id="GO:0016020">
    <property type="term" value="C:membrane"/>
    <property type="evidence" value="ECO:0007669"/>
    <property type="project" value="InterPro"/>
</dbReference>
<protein>
    <submittedName>
        <fullName evidence="11">Phosphate ABC transporter, ATPase subunit</fullName>
    </submittedName>
</protein>
<dbReference type="EMBL" id="ANOH01000384">
    <property type="protein sequence ID" value="EMI53083.1"/>
    <property type="molecule type" value="Genomic_DNA"/>
</dbReference>
<organism evidence="11 12">
    <name type="scientific">Rhodopirellula sallentina SM41</name>
    <dbReference type="NCBI Taxonomy" id="1263870"/>
    <lineage>
        <taxon>Bacteria</taxon>
        <taxon>Pseudomonadati</taxon>
        <taxon>Planctomycetota</taxon>
        <taxon>Planctomycetia</taxon>
        <taxon>Pirellulales</taxon>
        <taxon>Pirellulaceae</taxon>
        <taxon>Rhodopirellula</taxon>
    </lineage>
</organism>
<keyword evidence="1" id="KW-0813">Transport</keyword>
<dbReference type="InterPro" id="IPR017871">
    <property type="entry name" value="ABC_transporter-like_CS"/>
</dbReference>
<feature type="compositionally biased region" description="Polar residues" evidence="9">
    <location>
        <begin position="26"/>
        <end position="35"/>
    </location>
</feature>